<gene>
    <name evidence="7" type="ORF">LOTGIDRAFT_173198</name>
</gene>
<feature type="domain" description="Ig-like" evidence="6">
    <location>
        <begin position="324"/>
        <end position="410"/>
    </location>
</feature>
<feature type="domain" description="Ig-like" evidence="6">
    <location>
        <begin position="414"/>
        <end position="502"/>
    </location>
</feature>
<dbReference type="SMART" id="SM00603">
    <property type="entry name" value="LCCL"/>
    <property type="match status" value="1"/>
</dbReference>
<dbReference type="GO" id="GO:0005886">
    <property type="term" value="C:plasma membrane"/>
    <property type="evidence" value="ECO:0007669"/>
    <property type="project" value="TreeGrafter"/>
</dbReference>
<dbReference type="GeneID" id="20242305"/>
<dbReference type="InterPro" id="IPR007110">
    <property type="entry name" value="Ig-like_dom"/>
</dbReference>
<dbReference type="Proteomes" id="UP000030746">
    <property type="component" value="Unassembled WGS sequence"/>
</dbReference>
<feature type="domain" description="Ig-like" evidence="6">
    <location>
        <begin position="142"/>
        <end position="225"/>
    </location>
</feature>
<dbReference type="GO" id="GO:0098632">
    <property type="term" value="F:cell-cell adhesion mediator activity"/>
    <property type="evidence" value="ECO:0007669"/>
    <property type="project" value="TreeGrafter"/>
</dbReference>
<dbReference type="Pfam" id="PF03815">
    <property type="entry name" value="LCCL"/>
    <property type="match status" value="1"/>
</dbReference>
<keyword evidence="2" id="KW-0393">Immunoglobulin domain</keyword>
<dbReference type="PROSITE" id="PS50835">
    <property type="entry name" value="IG_LIKE"/>
    <property type="match status" value="4"/>
</dbReference>
<dbReference type="EMBL" id="KB200718">
    <property type="protein sequence ID" value="ESP00392.1"/>
    <property type="molecule type" value="Genomic_DNA"/>
</dbReference>
<evidence type="ECO:0000313" key="7">
    <source>
        <dbReference type="EMBL" id="ESP00392.1"/>
    </source>
</evidence>
<dbReference type="CTD" id="20242305"/>
<dbReference type="Gene3D" id="2.60.40.10">
    <property type="entry name" value="Immunoglobulins"/>
    <property type="match status" value="4"/>
</dbReference>
<dbReference type="SUPFAM" id="SSF69848">
    <property type="entry name" value="LCCL domain"/>
    <property type="match status" value="1"/>
</dbReference>
<proteinExistence type="predicted"/>
<accession>V4B295</accession>
<dbReference type="SMART" id="SM00408">
    <property type="entry name" value="IGc2"/>
    <property type="match status" value="4"/>
</dbReference>
<keyword evidence="1" id="KW-1015">Disulfide bond</keyword>
<dbReference type="RefSeq" id="XP_009048913.1">
    <property type="nucleotide sequence ID" value="XM_009050665.1"/>
</dbReference>
<dbReference type="Gene3D" id="2.170.130.20">
    <property type="entry name" value="LCCL-like domain"/>
    <property type="match status" value="1"/>
</dbReference>
<dbReference type="SMART" id="SM00409">
    <property type="entry name" value="IG"/>
    <property type="match status" value="3"/>
</dbReference>
<dbReference type="KEGG" id="lgi:LOTGIDRAFT_173198"/>
<dbReference type="InterPro" id="IPR003599">
    <property type="entry name" value="Ig_sub"/>
</dbReference>
<dbReference type="SUPFAM" id="SSF48726">
    <property type="entry name" value="Immunoglobulin"/>
    <property type="match status" value="4"/>
</dbReference>
<dbReference type="AlphaFoldDB" id="V4B295"/>
<evidence type="ECO:0000256" key="4">
    <source>
        <dbReference type="SAM" id="Phobius"/>
    </source>
</evidence>
<evidence type="ECO:0000259" key="6">
    <source>
        <dbReference type="PROSITE" id="PS50835"/>
    </source>
</evidence>
<sequence length="628" mass="68319">MLDRKSNNNKKYVIFSSSVALLSVALGIIVVFEHQKLKELESRLLNVESGNDVTRVRRHVDEYIKNTNTKRSLTESIKSEVEPFIRELFDSSVKNLEKLCGDSSKICLPGPQGPKGDRGPRGQPGSAGAPPTTACCERLIAPVIKGPLYEEITATYNIDILLPCEPNVGYPTPLVFWNTTVLGTFINKPNGLFIPKAQAHHEGHYECTISNIFGTSTKKIDLKVKGKITVNVTIPAKAFVDGNHESARLVCDYTGVPLPSISWRHIGLDGTNATVTNNVVTIGYQSVLTFSDLVFLHSGVYICTASNRYETVVSYGVLEVQAKPYMITSHFRNLSVIKGKDLILECTVVSNPIAAITWKLPEISGHTPFNVFDNGDGSITIRDAQQINEGDYTCIASNSYGNVNATSTVDVLEPVTVQIVQARHRIGDPNVNFIALDCRAKGDPQPTLKWDKLGTVLDRKESRYIFLDNGDFIISSVSNATSDIDSGVYTCTASNSHSSNTAYGIIYYDHADVDCNTKFEDFSSKLALAHRAKCPLDCLSKSGEIYGSGPYSMNSPICKSAVHKGVLGNSGNQIVLWYTSLGTNANFQGTTKNGVTTHTSGPLFDAASILDISTGLYPKVKSTSHVIG</sequence>
<keyword evidence="4" id="KW-0472">Membrane</keyword>
<dbReference type="FunFam" id="2.60.40.10:FF:000032">
    <property type="entry name" value="palladin isoform X1"/>
    <property type="match status" value="1"/>
</dbReference>
<dbReference type="OMA" id="CNGTNTQ"/>
<evidence type="ECO:0000313" key="8">
    <source>
        <dbReference type="Proteomes" id="UP000030746"/>
    </source>
</evidence>
<name>V4B295_LOTGI</name>
<dbReference type="CDD" id="cd00096">
    <property type="entry name" value="Ig"/>
    <property type="match status" value="1"/>
</dbReference>
<evidence type="ECO:0000256" key="3">
    <source>
        <dbReference type="SAM" id="MobiDB-lite"/>
    </source>
</evidence>
<dbReference type="PANTHER" id="PTHR10075">
    <property type="entry name" value="BASIGIN RELATED"/>
    <property type="match status" value="1"/>
</dbReference>
<dbReference type="InterPro" id="IPR003598">
    <property type="entry name" value="Ig_sub2"/>
</dbReference>
<dbReference type="PANTHER" id="PTHR10075:SF100">
    <property type="entry name" value="FASCICLIN-2"/>
    <property type="match status" value="1"/>
</dbReference>
<feature type="transmembrane region" description="Helical" evidence="4">
    <location>
        <begin position="12"/>
        <end position="32"/>
    </location>
</feature>
<dbReference type="GO" id="GO:0070593">
    <property type="term" value="P:dendrite self-avoidance"/>
    <property type="evidence" value="ECO:0007669"/>
    <property type="project" value="TreeGrafter"/>
</dbReference>
<keyword evidence="4" id="KW-0812">Transmembrane</keyword>
<feature type="domain" description="Ig-like" evidence="6">
    <location>
        <begin position="226"/>
        <end position="314"/>
    </location>
</feature>
<dbReference type="Pfam" id="PF13927">
    <property type="entry name" value="Ig_3"/>
    <property type="match status" value="2"/>
</dbReference>
<organism evidence="7 8">
    <name type="scientific">Lottia gigantea</name>
    <name type="common">Giant owl limpet</name>
    <dbReference type="NCBI Taxonomy" id="225164"/>
    <lineage>
        <taxon>Eukaryota</taxon>
        <taxon>Metazoa</taxon>
        <taxon>Spiralia</taxon>
        <taxon>Lophotrochozoa</taxon>
        <taxon>Mollusca</taxon>
        <taxon>Gastropoda</taxon>
        <taxon>Patellogastropoda</taxon>
        <taxon>Lottioidea</taxon>
        <taxon>Lottiidae</taxon>
        <taxon>Lottia</taxon>
    </lineage>
</organism>
<keyword evidence="4" id="KW-1133">Transmembrane helix</keyword>
<dbReference type="OrthoDB" id="6153675at2759"/>
<dbReference type="InterPro" id="IPR013783">
    <property type="entry name" value="Ig-like_fold"/>
</dbReference>
<feature type="domain" description="LCCL" evidence="5">
    <location>
        <begin position="513"/>
        <end position="574"/>
    </location>
</feature>
<feature type="region of interest" description="Disordered" evidence="3">
    <location>
        <begin position="107"/>
        <end position="131"/>
    </location>
</feature>
<dbReference type="HOGENOM" id="CLU_435658_0_0_1"/>
<dbReference type="Pfam" id="PF07679">
    <property type="entry name" value="I-set"/>
    <property type="match status" value="1"/>
</dbReference>
<dbReference type="InterPro" id="IPR004043">
    <property type="entry name" value="LCCL"/>
</dbReference>
<dbReference type="InterPro" id="IPR013098">
    <property type="entry name" value="Ig_I-set"/>
</dbReference>
<evidence type="ECO:0008006" key="9">
    <source>
        <dbReference type="Google" id="ProtNLM"/>
    </source>
</evidence>
<dbReference type="GO" id="GO:0007411">
    <property type="term" value="P:axon guidance"/>
    <property type="evidence" value="ECO:0007669"/>
    <property type="project" value="TreeGrafter"/>
</dbReference>
<dbReference type="GO" id="GO:0030424">
    <property type="term" value="C:axon"/>
    <property type="evidence" value="ECO:0007669"/>
    <property type="project" value="TreeGrafter"/>
</dbReference>
<dbReference type="GO" id="GO:0007156">
    <property type="term" value="P:homophilic cell adhesion via plasma membrane adhesion molecules"/>
    <property type="evidence" value="ECO:0007669"/>
    <property type="project" value="TreeGrafter"/>
</dbReference>
<protein>
    <recommendedName>
        <fullName evidence="9">Ig-like domain-containing protein</fullName>
    </recommendedName>
</protein>
<evidence type="ECO:0000259" key="5">
    <source>
        <dbReference type="PROSITE" id="PS50820"/>
    </source>
</evidence>
<dbReference type="InterPro" id="IPR036609">
    <property type="entry name" value="LCCL_sf"/>
</dbReference>
<evidence type="ECO:0000256" key="2">
    <source>
        <dbReference type="ARBA" id="ARBA00023319"/>
    </source>
</evidence>
<evidence type="ECO:0000256" key="1">
    <source>
        <dbReference type="ARBA" id="ARBA00023157"/>
    </source>
</evidence>
<dbReference type="InterPro" id="IPR036179">
    <property type="entry name" value="Ig-like_dom_sf"/>
</dbReference>
<keyword evidence="8" id="KW-1185">Reference proteome</keyword>
<reference evidence="7 8" key="1">
    <citation type="journal article" date="2013" name="Nature">
        <title>Insights into bilaterian evolution from three spiralian genomes.</title>
        <authorList>
            <person name="Simakov O."/>
            <person name="Marletaz F."/>
            <person name="Cho S.J."/>
            <person name="Edsinger-Gonzales E."/>
            <person name="Havlak P."/>
            <person name="Hellsten U."/>
            <person name="Kuo D.H."/>
            <person name="Larsson T."/>
            <person name="Lv J."/>
            <person name="Arendt D."/>
            <person name="Savage R."/>
            <person name="Osoegawa K."/>
            <person name="de Jong P."/>
            <person name="Grimwood J."/>
            <person name="Chapman J.A."/>
            <person name="Shapiro H."/>
            <person name="Aerts A."/>
            <person name="Otillar R.P."/>
            <person name="Terry A.Y."/>
            <person name="Boore J.L."/>
            <person name="Grigoriev I.V."/>
            <person name="Lindberg D.R."/>
            <person name="Seaver E.C."/>
            <person name="Weisblat D.A."/>
            <person name="Putnam N.H."/>
            <person name="Rokhsar D.S."/>
        </authorList>
    </citation>
    <scope>NUCLEOTIDE SEQUENCE [LARGE SCALE GENOMIC DNA]</scope>
</reference>
<dbReference type="PROSITE" id="PS50820">
    <property type="entry name" value="LCCL"/>
    <property type="match status" value="1"/>
</dbReference>